<protein>
    <submittedName>
        <fullName evidence="1">Uncharacterized protein</fullName>
    </submittedName>
</protein>
<dbReference type="EMBL" id="CAOF01000133">
    <property type="protein sequence ID" value="CCO47957.1"/>
    <property type="molecule type" value="Genomic_DNA"/>
</dbReference>
<name>A0AAV2VU85_9VIBR</name>
<dbReference type="AlphaFoldDB" id="A0AAV2VU85"/>
<proteinExistence type="predicted"/>
<reference evidence="1 2" key="1">
    <citation type="journal article" date="2013" name="ISME J.">
        <title>Comparative genomics of pathogenic lineages of Vibrio nigripulchritudo identifies virulence-associated traits.</title>
        <authorList>
            <person name="Goudenege D."/>
            <person name="Labreuche Y."/>
            <person name="Krin E."/>
            <person name="Ansquer D."/>
            <person name="Mangenot S."/>
            <person name="Calteau A."/>
            <person name="Medigue C."/>
            <person name="Mazel D."/>
            <person name="Polz M.F."/>
            <person name="Le Roux F."/>
        </authorList>
    </citation>
    <scope>NUCLEOTIDE SEQUENCE [LARGE SCALE GENOMIC DNA]</scope>
    <source>
        <strain evidence="1 2">SOn1</strain>
    </source>
</reference>
<dbReference type="Proteomes" id="UP000018211">
    <property type="component" value="Unassembled WGS sequence"/>
</dbReference>
<comment type="caution">
    <text evidence="1">The sequence shown here is derived from an EMBL/GenBank/DDBJ whole genome shotgun (WGS) entry which is preliminary data.</text>
</comment>
<gene>
    <name evidence="1" type="ORF">VIBNISOn1_410110</name>
</gene>
<evidence type="ECO:0000313" key="2">
    <source>
        <dbReference type="Proteomes" id="UP000018211"/>
    </source>
</evidence>
<accession>A0AAV2VU85</accession>
<evidence type="ECO:0000313" key="1">
    <source>
        <dbReference type="EMBL" id="CCO47957.1"/>
    </source>
</evidence>
<sequence length="54" mass="6130">MECPVLSAALVKLPLETTSEKITIPSRSCVSDAIAYARKIIKCYMEIMNFQMKY</sequence>
<organism evidence="1 2">
    <name type="scientific">Vibrio nigripulchritudo SOn1</name>
    <dbReference type="NCBI Taxonomy" id="1238450"/>
    <lineage>
        <taxon>Bacteria</taxon>
        <taxon>Pseudomonadati</taxon>
        <taxon>Pseudomonadota</taxon>
        <taxon>Gammaproteobacteria</taxon>
        <taxon>Vibrionales</taxon>
        <taxon>Vibrionaceae</taxon>
        <taxon>Vibrio</taxon>
    </lineage>
</organism>